<dbReference type="InterPro" id="IPR046959">
    <property type="entry name" value="PRK1-6/SRF4-like"/>
</dbReference>
<evidence type="ECO:0000259" key="10">
    <source>
        <dbReference type="PROSITE" id="PS50011"/>
    </source>
</evidence>
<comment type="caution">
    <text evidence="11">The sequence shown here is derived from an EMBL/GenBank/DDBJ whole genome shotgun (WGS) entry which is preliminary data.</text>
</comment>
<keyword evidence="11" id="KW-0418">Kinase</keyword>
<dbReference type="InterPro" id="IPR032675">
    <property type="entry name" value="LRR_dom_sf"/>
</dbReference>
<feature type="signal peptide" evidence="9">
    <location>
        <begin position="1"/>
        <end position="28"/>
    </location>
</feature>
<protein>
    <submittedName>
        <fullName evidence="11">Pollen receptor-like kinase 3</fullName>
    </submittedName>
</protein>
<keyword evidence="2" id="KW-0433">Leucine-rich repeat</keyword>
<feature type="chain" id="PRO_5032824722" evidence="9">
    <location>
        <begin position="29"/>
        <end position="669"/>
    </location>
</feature>
<evidence type="ECO:0000256" key="7">
    <source>
        <dbReference type="SAM" id="MobiDB-lite"/>
    </source>
</evidence>
<dbReference type="AlphaFoldDB" id="A0A834T568"/>
<dbReference type="Gene3D" id="1.10.510.10">
    <property type="entry name" value="Transferase(Phosphotransferase) domain 1"/>
    <property type="match status" value="1"/>
</dbReference>
<keyword evidence="6 8" id="KW-0472">Membrane</keyword>
<dbReference type="GO" id="GO:0016020">
    <property type="term" value="C:membrane"/>
    <property type="evidence" value="ECO:0007669"/>
    <property type="project" value="UniProtKB-SubCell"/>
</dbReference>
<evidence type="ECO:0000256" key="6">
    <source>
        <dbReference type="ARBA" id="ARBA00023136"/>
    </source>
</evidence>
<dbReference type="SUPFAM" id="SSF52058">
    <property type="entry name" value="L domain-like"/>
    <property type="match status" value="1"/>
</dbReference>
<feature type="region of interest" description="Disordered" evidence="7">
    <location>
        <begin position="243"/>
        <end position="263"/>
    </location>
</feature>
<feature type="transmembrane region" description="Helical" evidence="8">
    <location>
        <begin position="272"/>
        <end position="294"/>
    </location>
</feature>
<evidence type="ECO:0000256" key="1">
    <source>
        <dbReference type="ARBA" id="ARBA00004370"/>
    </source>
</evidence>
<dbReference type="InterPro" id="IPR013210">
    <property type="entry name" value="LRR_N_plant-typ"/>
</dbReference>
<accession>A0A834T568</accession>
<comment type="subcellular location">
    <subcellularLocation>
        <location evidence="1">Membrane</location>
    </subcellularLocation>
</comment>
<sequence>MAVASVSLRPNLIIAVVFFAVVVPRSDSLPEAEALRNFKKSLDNTEALGNWIPNSFPCNDSEPWDGVLCYRSVITGLRLEDMGLSGRIDIDALLQLKDLRYISFERNSFSGSFPEFNRIGFLKSLSMSGNRFSGEIPVDYFKKMGNLKKLWLNDNNFTGPIPSSLTLLSAPIELHLENNHFSGNIPNIDKPTLVIFNVSNNKLEGGIPSGLSKFDKSSFAGNSGLCGEKLGKSCDMIIEQPKPIDTQHENIGPNHENNNGKEIHSNSDQFSVWKIAVIVAAGVVIVLLLVFAVVRSRRKEDNFATLPKENKEEKYEEAVEVQVAPAPIKKEAAPSTRKLGSSRKGSSRGGGFGDLVMVNTEKGVFGLPDLMKASAEVLGNGGLGSSYKAVMANGVAVVVKRMRELKALGRDGFDAEMTKLGRLKHWNILTPLAYHYRNEENLVVFEYVPKGSLLYLLHGDRGPSHSELDWPARLKIVQGIAEGLNYLHKELFSDLPHGNLKSSNILLGPSYEPLLMDYGYNSMASPSIATQALFGYKAPEAIQCGQVSPKCDVYCLGIIILEILTGKFPSQYMGNGQGGFDVVQWIGTAISEGRESELLDPEIGGSKSSISEMVRLLHVGAACTESNPEKRLDMMEAIRRIKSIKVMGGQQVLPSSLDSNVNSISIQDR</sequence>
<keyword evidence="3 8" id="KW-0812">Transmembrane</keyword>
<dbReference type="Gene3D" id="3.80.10.10">
    <property type="entry name" value="Ribonuclease Inhibitor"/>
    <property type="match status" value="2"/>
</dbReference>
<evidence type="ECO:0000256" key="2">
    <source>
        <dbReference type="ARBA" id="ARBA00022614"/>
    </source>
</evidence>
<organism evidence="11 12">
    <name type="scientific">Senna tora</name>
    <dbReference type="NCBI Taxonomy" id="362788"/>
    <lineage>
        <taxon>Eukaryota</taxon>
        <taxon>Viridiplantae</taxon>
        <taxon>Streptophyta</taxon>
        <taxon>Embryophyta</taxon>
        <taxon>Tracheophyta</taxon>
        <taxon>Spermatophyta</taxon>
        <taxon>Magnoliopsida</taxon>
        <taxon>eudicotyledons</taxon>
        <taxon>Gunneridae</taxon>
        <taxon>Pentapetalae</taxon>
        <taxon>rosids</taxon>
        <taxon>fabids</taxon>
        <taxon>Fabales</taxon>
        <taxon>Fabaceae</taxon>
        <taxon>Caesalpinioideae</taxon>
        <taxon>Cassia clade</taxon>
        <taxon>Senna</taxon>
    </lineage>
</organism>
<evidence type="ECO:0000256" key="5">
    <source>
        <dbReference type="ARBA" id="ARBA00022989"/>
    </source>
</evidence>
<evidence type="ECO:0000256" key="4">
    <source>
        <dbReference type="ARBA" id="ARBA00022737"/>
    </source>
</evidence>
<dbReference type="Pfam" id="PF00560">
    <property type="entry name" value="LRR_1"/>
    <property type="match status" value="3"/>
</dbReference>
<dbReference type="InterPro" id="IPR001611">
    <property type="entry name" value="Leu-rich_rpt"/>
</dbReference>
<dbReference type="SUPFAM" id="SSF56112">
    <property type="entry name" value="Protein kinase-like (PK-like)"/>
    <property type="match status" value="1"/>
</dbReference>
<dbReference type="Gene3D" id="3.30.200.20">
    <property type="entry name" value="Phosphorylase Kinase, domain 1"/>
    <property type="match status" value="1"/>
</dbReference>
<evidence type="ECO:0000313" key="11">
    <source>
        <dbReference type="EMBL" id="KAF7814007.1"/>
    </source>
</evidence>
<keyword evidence="9" id="KW-0732">Signal</keyword>
<dbReference type="InterPro" id="IPR000719">
    <property type="entry name" value="Prot_kinase_dom"/>
</dbReference>
<dbReference type="OrthoDB" id="418615at2759"/>
<keyword evidence="4" id="KW-0677">Repeat</keyword>
<keyword evidence="12" id="KW-1185">Reference proteome</keyword>
<dbReference type="InterPro" id="IPR011009">
    <property type="entry name" value="Kinase-like_dom_sf"/>
</dbReference>
<evidence type="ECO:0000256" key="3">
    <source>
        <dbReference type="ARBA" id="ARBA00022692"/>
    </source>
</evidence>
<dbReference type="GO" id="GO:0005524">
    <property type="term" value="F:ATP binding"/>
    <property type="evidence" value="ECO:0007669"/>
    <property type="project" value="InterPro"/>
</dbReference>
<dbReference type="PROSITE" id="PS50011">
    <property type="entry name" value="PROTEIN_KINASE_DOM"/>
    <property type="match status" value="1"/>
</dbReference>
<name>A0A834T568_9FABA</name>
<keyword evidence="5 8" id="KW-1133">Transmembrane helix</keyword>
<dbReference type="Pfam" id="PF08263">
    <property type="entry name" value="LRRNT_2"/>
    <property type="match status" value="1"/>
</dbReference>
<keyword evidence="11" id="KW-0808">Transferase</keyword>
<dbReference type="GO" id="GO:0004672">
    <property type="term" value="F:protein kinase activity"/>
    <property type="evidence" value="ECO:0007669"/>
    <property type="project" value="InterPro"/>
</dbReference>
<dbReference type="PANTHER" id="PTHR48007:SF38">
    <property type="entry name" value="LEUCINE-RICH REPEAT PROTEIN KINASE FAMILY PROTEIN"/>
    <property type="match status" value="1"/>
</dbReference>
<dbReference type="EMBL" id="JAAIUW010000009">
    <property type="protein sequence ID" value="KAF7814007.1"/>
    <property type="molecule type" value="Genomic_DNA"/>
</dbReference>
<proteinExistence type="predicted"/>
<dbReference type="Pfam" id="PF00069">
    <property type="entry name" value="Pkinase"/>
    <property type="match status" value="1"/>
</dbReference>
<keyword evidence="11" id="KW-0675">Receptor</keyword>
<feature type="domain" description="Protein kinase" evidence="10">
    <location>
        <begin position="372"/>
        <end position="653"/>
    </location>
</feature>
<dbReference type="Proteomes" id="UP000634136">
    <property type="component" value="Unassembled WGS sequence"/>
</dbReference>
<evidence type="ECO:0000256" key="9">
    <source>
        <dbReference type="SAM" id="SignalP"/>
    </source>
</evidence>
<evidence type="ECO:0000313" key="12">
    <source>
        <dbReference type="Proteomes" id="UP000634136"/>
    </source>
</evidence>
<dbReference type="PANTHER" id="PTHR48007">
    <property type="entry name" value="LEUCINE-RICH REPEAT RECEPTOR-LIKE PROTEIN KINASE PXC1"/>
    <property type="match status" value="1"/>
</dbReference>
<evidence type="ECO:0000256" key="8">
    <source>
        <dbReference type="SAM" id="Phobius"/>
    </source>
</evidence>
<gene>
    <name evidence="11" type="ORF">G2W53_027976</name>
</gene>
<reference evidence="11" key="1">
    <citation type="submission" date="2020-09" db="EMBL/GenBank/DDBJ databases">
        <title>Genome-Enabled Discovery of Anthraquinone Biosynthesis in Senna tora.</title>
        <authorList>
            <person name="Kang S.-H."/>
            <person name="Pandey R.P."/>
            <person name="Lee C.-M."/>
            <person name="Sim J.-S."/>
            <person name="Jeong J.-T."/>
            <person name="Choi B.-S."/>
            <person name="Jung M."/>
            <person name="Ginzburg D."/>
            <person name="Zhao K."/>
            <person name="Won S.Y."/>
            <person name="Oh T.-J."/>
            <person name="Yu Y."/>
            <person name="Kim N.-H."/>
            <person name="Lee O.R."/>
            <person name="Lee T.-H."/>
            <person name="Bashyal P."/>
            <person name="Kim T.-S."/>
            <person name="Lee W.-H."/>
            <person name="Kawkins C."/>
            <person name="Kim C.-K."/>
            <person name="Kim J.S."/>
            <person name="Ahn B.O."/>
            <person name="Rhee S.Y."/>
            <person name="Sohng J.K."/>
        </authorList>
    </citation>
    <scope>NUCLEOTIDE SEQUENCE</scope>
    <source>
        <tissue evidence="11">Leaf</tissue>
    </source>
</reference>